<evidence type="ECO:0000313" key="3">
    <source>
        <dbReference type="Proteomes" id="UP000179807"/>
    </source>
</evidence>
<protein>
    <submittedName>
        <fullName evidence="2">Uncharacterized protein</fullName>
    </submittedName>
</protein>
<feature type="compositionally biased region" description="Basic and acidic residues" evidence="1">
    <location>
        <begin position="53"/>
        <end position="64"/>
    </location>
</feature>
<feature type="compositionally biased region" description="Basic and acidic residues" evidence="1">
    <location>
        <begin position="84"/>
        <end position="101"/>
    </location>
</feature>
<organism evidence="2 3">
    <name type="scientific">Tritrichomonas foetus</name>
    <dbReference type="NCBI Taxonomy" id="1144522"/>
    <lineage>
        <taxon>Eukaryota</taxon>
        <taxon>Metamonada</taxon>
        <taxon>Parabasalia</taxon>
        <taxon>Tritrichomonadida</taxon>
        <taxon>Tritrichomonadidae</taxon>
        <taxon>Tritrichomonas</taxon>
    </lineage>
</organism>
<dbReference type="AlphaFoldDB" id="A0A1J4JVC8"/>
<comment type="caution">
    <text evidence="2">The sequence shown here is derived from an EMBL/GenBank/DDBJ whole genome shotgun (WGS) entry which is preliminary data.</text>
</comment>
<name>A0A1J4JVC8_9EUKA</name>
<feature type="compositionally biased region" description="Basic and acidic residues" evidence="1">
    <location>
        <begin position="375"/>
        <end position="390"/>
    </location>
</feature>
<evidence type="ECO:0000313" key="2">
    <source>
        <dbReference type="EMBL" id="OHT01221.1"/>
    </source>
</evidence>
<sequence>MSVDRGLRGLLAAACVVQCPVPFTCRPRSFEEDGETATYKVIEGMGIRTSKKSKSDDQNDKQNDNTECNEGEIPSEEGQNDTQNADKSESGRLETEMEQRNDALLGNNNEQNDNNENNDSPEEEEEEMKEPEFDYIFNVKDRTIEGDQNTEFSEDIMTICEHLRNGISLLYDAGVIDISLKFGAKNDGHEIWLLDGIVITTQNGFTQNLMRTVPNGETAFTNFLLNQLSEVNDDKKKCYSKFPNCLQAIYKVPRIFVILNRAHQQFPTVNEARLYKMIKHRILSINDSVIDQTVNVCISCVHLYTAEQRTYQGQKATNKLPKEVPPPTFAALVPAELSIKGMKDVGLNPNQHKPYCYKINCRDSPYRDPIPIAKKPPDPPERTRISPIKKSEKWVARMLNPYTMHTVKVVQNDKSTKKSTNTNDNTNNNSNNNDSNNNNSNNYTNHNSTNNTGREKNNNVNKNEYVIGNELEIPVIERTRKSYSEQMAPATYANKPFTYSFLNKLKKKNEAKIRRSQLSSRPWKNEYQ</sequence>
<reference evidence="2" key="1">
    <citation type="submission" date="2016-10" db="EMBL/GenBank/DDBJ databases">
        <authorList>
            <person name="Benchimol M."/>
            <person name="Almeida L.G."/>
            <person name="Vasconcelos A.T."/>
            <person name="Perreira-Neves A."/>
            <person name="Rosa I.A."/>
            <person name="Tasca T."/>
            <person name="Bogo M.R."/>
            <person name="de Souza W."/>
        </authorList>
    </citation>
    <scope>NUCLEOTIDE SEQUENCE [LARGE SCALE GENOMIC DNA]</scope>
    <source>
        <strain evidence="2">K</strain>
    </source>
</reference>
<accession>A0A1J4JVC8</accession>
<dbReference type="EMBL" id="MLAK01000922">
    <property type="protein sequence ID" value="OHT01221.1"/>
    <property type="molecule type" value="Genomic_DNA"/>
</dbReference>
<evidence type="ECO:0000256" key="1">
    <source>
        <dbReference type="SAM" id="MobiDB-lite"/>
    </source>
</evidence>
<dbReference type="OrthoDB" id="10644605at2759"/>
<proteinExistence type="predicted"/>
<gene>
    <name evidence="2" type="ORF">TRFO_32002</name>
</gene>
<dbReference type="GeneID" id="94842961"/>
<feature type="compositionally biased region" description="Acidic residues" evidence="1">
    <location>
        <begin position="119"/>
        <end position="129"/>
    </location>
</feature>
<feature type="region of interest" description="Disordered" evidence="1">
    <location>
        <begin position="48"/>
        <end position="130"/>
    </location>
</feature>
<keyword evidence="3" id="KW-1185">Reference proteome</keyword>
<feature type="compositionally biased region" description="Low complexity" evidence="1">
    <location>
        <begin position="107"/>
        <end position="118"/>
    </location>
</feature>
<feature type="region of interest" description="Disordered" evidence="1">
    <location>
        <begin position="367"/>
        <end position="390"/>
    </location>
</feature>
<feature type="compositionally biased region" description="Low complexity" evidence="1">
    <location>
        <begin position="418"/>
        <end position="460"/>
    </location>
</feature>
<feature type="region of interest" description="Disordered" evidence="1">
    <location>
        <begin position="408"/>
        <end position="460"/>
    </location>
</feature>
<dbReference type="VEuPathDB" id="TrichDB:TRFO_32002"/>
<dbReference type="RefSeq" id="XP_068354357.1">
    <property type="nucleotide sequence ID" value="XM_068508257.1"/>
</dbReference>
<feature type="compositionally biased region" description="Acidic residues" evidence="1">
    <location>
        <begin position="67"/>
        <end position="79"/>
    </location>
</feature>
<dbReference type="Proteomes" id="UP000179807">
    <property type="component" value="Unassembled WGS sequence"/>
</dbReference>